<dbReference type="PANTHER" id="PTHR31259">
    <property type="entry name" value="ENDOSOME-ASSOCIATED TRAFFICKING REGULATOR 1"/>
    <property type="match status" value="1"/>
</dbReference>
<evidence type="ECO:0000256" key="1">
    <source>
        <dbReference type="ARBA" id="ARBA00007791"/>
    </source>
</evidence>
<reference evidence="6" key="3">
    <citation type="submission" date="2025-09" db="UniProtKB">
        <authorList>
            <consortium name="Ensembl"/>
        </authorList>
    </citation>
    <scope>IDENTIFICATION</scope>
</reference>
<sequence>MSGPKRLIIADDEEVEPEESNPFSFREFLRCKNQDLDQDQEQTHSKTSCSQKMFDVGDLTFDPEVGSCFFSEPSLAPQEEEEWGRSFQSGVDSTSSLCTEEDDDEEEEETRFSSKPDVQQRRGGAKNYEGDDETSMAEHVSCRRRSYNQQLKEENISLRRTIRELQRRTEANERRVLELSEELLQRRRQEEKEAQDLESMVHSVEQNLHLMTKRAVKAENSVSKLKVELQQLQVSFTDYVQKTKTCKTPVHTKSVQVCPGVSSSVCVSQVEVESLRSENDRLKVAESQVVMTMRQNAQVASEYLNKTASHAHSSIRRLLEEAETLRLVSQLLQSIDKISNLHTET</sequence>
<evidence type="ECO:0000313" key="7">
    <source>
        <dbReference type="Proteomes" id="UP000265040"/>
    </source>
</evidence>
<dbReference type="GO" id="GO:0045724">
    <property type="term" value="P:positive regulation of cilium assembly"/>
    <property type="evidence" value="ECO:0007669"/>
    <property type="project" value="TreeGrafter"/>
</dbReference>
<dbReference type="PANTHER" id="PTHR31259:SF3">
    <property type="entry name" value="ENDOSOME-ASSOCIATED-TRAFFICKING REGULATOR 1"/>
    <property type="match status" value="1"/>
</dbReference>
<feature type="coiled-coil region" evidence="4">
    <location>
        <begin position="148"/>
        <end position="235"/>
    </location>
</feature>
<accession>A0A3Q1IUD7</accession>
<dbReference type="Proteomes" id="UP000265040">
    <property type="component" value="Chromosome 9"/>
</dbReference>
<reference evidence="6" key="2">
    <citation type="submission" date="2025-08" db="UniProtKB">
        <authorList>
            <consortium name="Ensembl"/>
        </authorList>
    </citation>
    <scope>IDENTIFICATION</scope>
</reference>
<evidence type="ECO:0000256" key="2">
    <source>
        <dbReference type="ARBA" id="ARBA00016007"/>
    </source>
</evidence>
<dbReference type="OMA" id="EIRSESW"/>
<name>A0A3Q1IUD7_ANATE</name>
<dbReference type="GO" id="GO:0055037">
    <property type="term" value="C:recycling endosome"/>
    <property type="evidence" value="ECO:0007669"/>
    <property type="project" value="TreeGrafter"/>
</dbReference>
<dbReference type="GO" id="GO:0005769">
    <property type="term" value="C:early endosome"/>
    <property type="evidence" value="ECO:0007669"/>
    <property type="project" value="TreeGrafter"/>
</dbReference>
<feature type="compositionally biased region" description="Basic and acidic residues" evidence="5">
    <location>
        <begin position="110"/>
        <end position="120"/>
    </location>
</feature>
<feature type="region of interest" description="Disordered" evidence="5">
    <location>
        <begin position="1"/>
        <end position="22"/>
    </location>
</feature>
<dbReference type="GO" id="GO:0036064">
    <property type="term" value="C:ciliary basal body"/>
    <property type="evidence" value="ECO:0007669"/>
    <property type="project" value="TreeGrafter"/>
</dbReference>
<evidence type="ECO:0000256" key="3">
    <source>
        <dbReference type="ARBA" id="ARBA00023054"/>
    </source>
</evidence>
<evidence type="ECO:0000256" key="5">
    <source>
        <dbReference type="SAM" id="MobiDB-lite"/>
    </source>
</evidence>
<dbReference type="InterPro" id="IPR026757">
    <property type="entry name" value="ENTR1"/>
</dbReference>
<feature type="compositionally biased region" description="Polar residues" evidence="5">
    <location>
        <begin position="86"/>
        <end position="98"/>
    </location>
</feature>
<dbReference type="GO" id="GO:1903566">
    <property type="term" value="P:positive regulation of protein localization to cilium"/>
    <property type="evidence" value="ECO:0007669"/>
    <property type="project" value="TreeGrafter"/>
</dbReference>
<organism evidence="6 7">
    <name type="scientific">Anabas testudineus</name>
    <name type="common">Climbing perch</name>
    <name type="synonym">Anthias testudineus</name>
    <dbReference type="NCBI Taxonomy" id="64144"/>
    <lineage>
        <taxon>Eukaryota</taxon>
        <taxon>Metazoa</taxon>
        <taxon>Chordata</taxon>
        <taxon>Craniata</taxon>
        <taxon>Vertebrata</taxon>
        <taxon>Euteleostomi</taxon>
        <taxon>Actinopterygii</taxon>
        <taxon>Neopterygii</taxon>
        <taxon>Teleostei</taxon>
        <taxon>Neoteleostei</taxon>
        <taxon>Acanthomorphata</taxon>
        <taxon>Anabantaria</taxon>
        <taxon>Anabantiformes</taxon>
        <taxon>Anabantoidei</taxon>
        <taxon>Anabantidae</taxon>
        <taxon>Anabas</taxon>
    </lineage>
</organism>
<proteinExistence type="inferred from homology"/>
<comment type="similarity">
    <text evidence="1">Belongs to the ENTR1 family.</text>
</comment>
<protein>
    <recommendedName>
        <fullName evidence="2">Endosome-associated-trafficking regulator 1</fullName>
    </recommendedName>
</protein>
<keyword evidence="3 4" id="KW-0175">Coiled coil</keyword>
<evidence type="ECO:0000256" key="4">
    <source>
        <dbReference type="SAM" id="Coils"/>
    </source>
</evidence>
<feature type="region of interest" description="Disordered" evidence="5">
    <location>
        <begin position="67"/>
        <end position="144"/>
    </location>
</feature>
<dbReference type="GeneTree" id="ENSGT00390000000560"/>
<dbReference type="GO" id="GO:0005813">
    <property type="term" value="C:centrosome"/>
    <property type="evidence" value="ECO:0007669"/>
    <property type="project" value="TreeGrafter"/>
</dbReference>
<dbReference type="GO" id="GO:0032465">
    <property type="term" value="P:regulation of cytokinesis"/>
    <property type="evidence" value="ECO:0007669"/>
    <property type="project" value="TreeGrafter"/>
</dbReference>
<feature type="compositionally biased region" description="Acidic residues" evidence="5">
    <location>
        <begin position="10"/>
        <end position="19"/>
    </location>
</feature>
<feature type="region of interest" description="Disordered" evidence="5">
    <location>
        <begin position="34"/>
        <end position="53"/>
    </location>
</feature>
<keyword evidence="7" id="KW-1185">Reference proteome</keyword>
<feature type="compositionally biased region" description="Acidic residues" evidence="5">
    <location>
        <begin position="99"/>
        <end position="109"/>
    </location>
</feature>
<dbReference type="Ensembl" id="ENSATET00000023242.3">
    <property type="protein sequence ID" value="ENSATEP00000022869.2"/>
    <property type="gene ID" value="ENSATEG00000015869.3"/>
</dbReference>
<reference evidence="6" key="1">
    <citation type="submission" date="2021-04" db="EMBL/GenBank/DDBJ databases">
        <authorList>
            <consortium name="Wellcome Sanger Institute Data Sharing"/>
        </authorList>
    </citation>
    <scope>NUCLEOTIDE SEQUENCE [LARGE SCALE GENOMIC DNA]</scope>
</reference>
<evidence type="ECO:0000313" key="6">
    <source>
        <dbReference type="Ensembl" id="ENSATEP00000022869.2"/>
    </source>
</evidence>
<dbReference type="GO" id="GO:0030496">
    <property type="term" value="C:midbody"/>
    <property type="evidence" value="ECO:0007669"/>
    <property type="project" value="TreeGrafter"/>
</dbReference>
<dbReference type="AlphaFoldDB" id="A0A3Q1IUD7"/>